<reference evidence="2" key="1">
    <citation type="journal article" date="2021" name="PeerJ">
        <title>Extensive microbial diversity within the chicken gut microbiome revealed by metagenomics and culture.</title>
        <authorList>
            <person name="Gilroy R."/>
            <person name="Ravi A."/>
            <person name="Getino M."/>
            <person name="Pursley I."/>
            <person name="Horton D.L."/>
            <person name="Alikhan N.F."/>
            <person name="Baker D."/>
            <person name="Gharbi K."/>
            <person name="Hall N."/>
            <person name="Watson M."/>
            <person name="Adriaenssens E.M."/>
            <person name="Foster-Nyarko E."/>
            <person name="Jarju S."/>
            <person name="Secka A."/>
            <person name="Antonio M."/>
            <person name="Oren A."/>
            <person name="Chaudhuri R.R."/>
            <person name="La Ragione R."/>
            <person name="Hildebrand F."/>
            <person name="Pallen M.J."/>
        </authorList>
    </citation>
    <scope>NUCLEOTIDE SEQUENCE</scope>
    <source>
        <strain evidence="2">1193</strain>
    </source>
</reference>
<name>A0A9D1WN31_9GAMM</name>
<evidence type="ECO:0000313" key="3">
    <source>
        <dbReference type="Proteomes" id="UP000824248"/>
    </source>
</evidence>
<evidence type="ECO:0000313" key="2">
    <source>
        <dbReference type="EMBL" id="HIX61933.1"/>
    </source>
</evidence>
<keyword evidence="1" id="KW-0812">Transmembrane</keyword>
<proteinExistence type="predicted"/>
<reference evidence="2" key="2">
    <citation type="submission" date="2021-04" db="EMBL/GenBank/DDBJ databases">
        <authorList>
            <person name="Gilroy R."/>
        </authorList>
    </citation>
    <scope>NUCLEOTIDE SEQUENCE</scope>
    <source>
        <strain evidence="2">1193</strain>
    </source>
</reference>
<dbReference type="NCBIfam" id="TIGR02523">
    <property type="entry name" value="type_IV_pilV"/>
    <property type="match status" value="1"/>
</dbReference>
<protein>
    <submittedName>
        <fullName evidence="2">Type IV pilus modification protein PilV</fullName>
    </submittedName>
</protein>
<dbReference type="NCBIfam" id="TIGR02532">
    <property type="entry name" value="IV_pilin_GFxxxE"/>
    <property type="match status" value="1"/>
</dbReference>
<feature type="transmembrane region" description="Helical" evidence="1">
    <location>
        <begin position="12"/>
        <end position="36"/>
    </location>
</feature>
<gene>
    <name evidence="2" type="primary">pilV</name>
    <name evidence="2" type="ORF">H9854_06850</name>
</gene>
<sequence length="138" mass="14687">MRKERCAFSQQSGFSLIEALVALLVLSIGLLGAAAMQLKALQGAQSGYQRAVASLAAQDAVERLWAQFDSEHNECHGLAGEAAEWEQLWQDSIPGLSGTVESATDDCTFHIVLAWEASPGSAGEPRLAYTAKLPGSRP</sequence>
<dbReference type="Pfam" id="PF07963">
    <property type="entry name" value="N_methyl"/>
    <property type="match status" value="1"/>
</dbReference>
<keyword evidence="1" id="KW-0472">Membrane</keyword>
<dbReference type="AlphaFoldDB" id="A0A9D1WN31"/>
<dbReference type="PROSITE" id="PS00409">
    <property type="entry name" value="PROKAR_NTER_METHYL"/>
    <property type="match status" value="1"/>
</dbReference>
<keyword evidence="1" id="KW-1133">Transmembrane helix</keyword>
<accession>A0A9D1WN31</accession>
<dbReference type="Proteomes" id="UP000824248">
    <property type="component" value="Unassembled WGS sequence"/>
</dbReference>
<dbReference type="InterPro" id="IPR012902">
    <property type="entry name" value="N_methyl_site"/>
</dbReference>
<evidence type="ECO:0000256" key="1">
    <source>
        <dbReference type="SAM" id="Phobius"/>
    </source>
</evidence>
<dbReference type="InterPro" id="IPR013362">
    <property type="entry name" value="Pilus_4_PilV"/>
</dbReference>
<dbReference type="EMBL" id="DXFC01000201">
    <property type="protein sequence ID" value="HIX61933.1"/>
    <property type="molecule type" value="Genomic_DNA"/>
</dbReference>
<comment type="caution">
    <text evidence="2">The sequence shown here is derived from an EMBL/GenBank/DDBJ whole genome shotgun (WGS) entry which is preliminary data.</text>
</comment>
<organism evidence="2 3">
    <name type="scientific">Candidatus Halomonas stercoripullorum</name>
    <dbReference type="NCBI Taxonomy" id="2838617"/>
    <lineage>
        <taxon>Bacteria</taxon>
        <taxon>Pseudomonadati</taxon>
        <taxon>Pseudomonadota</taxon>
        <taxon>Gammaproteobacteria</taxon>
        <taxon>Oceanospirillales</taxon>
        <taxon>Halomonadaceae</taxon>
        <taxon>Halomonas</taxon>
    </lineage>
</organism>